<feature type="domain" description="Peptidase C1A papain C-terminal" evidence="2">
    <location>
        <begin position="153"/>
        <end position="419"/>
    </location>
</feature>
<comment type="similarity">
    <text evidence="1">Belongs to the peptidase C1 family.</text>
</comment>
<proteinExistence type="inferred from homology"/>
<evidence type="ECO:0000313" key="3">
    <source>
        <dbReference type="Proteomes" id="UP000887572"/>
    </source>
</evidence>
<dbReference type="AlphaFoldDB" id="A0A914H0Y7"/>
<organism evidence="3 4">
    <name type="scientific">Globodera rostochiensis</name>
    <name type="common">Golden nematode worm</name>
    <name type="synonym">Heterodera rostochiensis</name>
    <dbReference type="NCBI Taxonomy" id="31243"/>
    <lineage>
        <taxon>Eukaryota</taxon>
        <taxon>Metazoa</taxon>
        <taxon>Ecdysozoa</taxon>
        <taxon>Nematoda</taxon>
        <taxon>Chromadorea</taxon>
        <taxon>Rhabditida</taxon>
        <taxon>Tylenchina</taxon>
        <taxon>Tylenchomorpha</taxon>
        <taxon>Tylenchoidea</taxon>
        <taxon>Heteroderidae</taxon>
        <taxon>Heteroderinae</taxon>
        <taxon>Globodera</taxon>
    </lineage>
</organism>
<dbReference type="GO" id="GO:0008234">
    <property type="term" value="F:cysteine-type peptidase activity"/>
    <property type="evidence" value="ECO:0007669"/>
    <property type="project" value="InterPro"/>
</dbReference>
<dbReference type="Pfam" id="PF00112">
    <property type="entry name" value="Peptidase_C1"/>
    <property type="match status" value="1"/>
</dbReference>
<dbReference type="WBParaSite" id="Gr19_v10_g13151.t1">
    <property type="protein sequence ID" value="Gr19_v10_g13151.t1"/>
    <property type="gene ID" value="Gr19_v10_g13151"/>
</dbReference>
<dbReference type="Gene3D" id="3.90.70.10">
    <property type="entry name" value="Cysteine proteinases"/>
    <property type="match status" value="1"/>
</dbReference>
<dbReference type="InterPro" id="IPR000668">
    <property type="entry name" value="Peptidase_C1A_C"/>
</dbReference>
<sequence length="422" mass="47437">MKKLFVFTIVGVVLFDIVLMTSSFKKDEVKSGEDSNELAKTERKHRLEKAKLGMNEVNRKAETWKAELIDQFSLLDDTELRYFVRMGDRKEAADDDGNLPEVPHQFGGSDGYEIRPMPLSAEEPELEYFSQVDSLTYKLVTDSDAESGPVTCSDYRFDIRKKWPECDKLISEIRDQSRCLSCYAVAGAAAFTDRFCIALAKRGWPTPPADQDASYFSATDIMQCGHAGGQDACQGGWSYKVWRFLNEVGVVSGNGYQQGGCKPYPFPSTSHSKNKGGFKYSGECEKRCSNAQHWQDYDFDKVKTANWHTLGLEMGWEQVIKEEIFHNGTVPVDIIAYGSFVRFYAGGIYHHVSTPNEVGGGHIVRLIGYGRVNCTDGRSTKYWMGANSWNSAWGEKGFFRIRRGVNEVGIESRDISFGTIAL</sequence>
<dbReference type="PANTHER" id="PTHR12411">
    <property type="entry name" value="CYSTEINE PROTEASE FAMILY C1-RELATED"/>
    <property type="match status" value="1"/>
</dbReference>
<protein>
    <submittedName>
        <fullName evidence="4">Peptidase C1A papain C-terminal domain-containing protein</fullName>
    </submittedName>
</protein>
<dbReference type="SMART" id="SM00645">
    <property type="entry name" value="Pept_C1"/>
    <property type="match status" value="1"/>
</dbReference>
<dbReference type="Proteomes" id="UP000887572">
    <property type="component" value="Unplaced"/>
</dbReference>
<dbReference type="InterPro" id="IPR013128">
    <property type="entry name" value="Peptidase_C1A"/>
</dbReference>
<evidence type="ECO:0000313" key="4">
    <source>
        <dbReference type="WBParaSite" id="Gr19_v10_g13151.t1"/>
    </source>
</evidence>
<dbReference type="SUPFAM" id="SSF54001">
    <property type="entry name" value="Cysteine proteinases"/>
    <property type="match status" value="1"/>
</dbReference>
<name>A0A914H0Y7_GLORO</name>
<evidence type="ECO:0000259" key="2">
    <source>
        <dbReference type="SMART" id="SM00645"/>
    </source>
</evidence>
<keyword evidence="3" id="KW-1185">Reference proteome</keyword>
<accession>A0A914H0Y7</accession>
<dbReference type="GO" id="GO:0006508">
    <property type="term" value="P:proteolysis"/>
    <property type="evidence" value="ECO:0007669"/>
    <property type="project" value="InterPro"/>
</dbReference>
<evidence type="ECO:0000256" key="1">
    <source>
        <dbReference type="ARBA" id="ARBA00008455"/>
    </source>
</evidence>
<reference evidence="4" key="1">
    <citation type="submission" date="2022-11" db="UniProtKB">
        <authorList>
            <consortium name="WormBaseParasite"/>
        </authorList>
    </citation>
    <scope>IDENTIFICATION</scope>
</reference>
<dbReference type="InterPro" id="IPR038765">
    <property type="entry name" value="Papain-like_cys_pep_sf"/>
</dbReference>